<keyword evidence="1" id="KW-0472">Membrane</keyword>
<dbReference type="EMBL" id="AP021881">
    <property type="protein sequence ID" value="BBO99536.1"/>
    <property type="molecule type" value="Genomic_DNA"/>
</dbReference>
<evidence type="ECO:0000256" key="1">
    <source>
        <dbReference type="SAM" id="Phobius"/>
    </source>
</evidence>
<feature type="domain" description="Ice-binding protein C-terminal" evidence="3">
    <location>
        <begin position="51"/>
        <end position="75"/>
    </location>
</feature>
<dbReference type="AlphaFoldDB" id="A0A809SBY9"/>
<accession>A0A809SBY9</accession>
<gene>
    <name evidence="4" type="ORF">SFSGTM_02450</name>
</gene>
<keyword evidence="5" id="KW-1185">Reference proteome</keyword>
<dbReference type="RefSeq" id="WP_162083575.1">
    <property type="nucleotide sequence ID" value="NZ_AP021881.1"/>
</dbReference>
<dbReference type="KEGG" id="sniv:SFSGTM_02450"/>
<feature type="signal peptide" evidence="2">
    <location>
        <begin position="1"/>
        <end position="26"/>
    </location>
</feature>
<evidence type="ECO:0000256" key="2">
    <source>
        <dbReference type="SAM" id="SignalP"/>
    </source>
</evidence>
<dbReference type="Proteomes" id="UP000463939">
    <property type="component" value="Chromosome"/>
</dbReference>
<reference evidence="5" key="1">
    <citation type="submission" date="2019-11" db="EMBL/GenBank/DDBJ databases">
        <title>Isolation and characterization of a novel species in the genus Sulfuriferula.</title>
        <authorList>
            <person name="Mochizuki J."/>
            <person name="Kojima H."/>
            <person name="Fukui M."/>
        </authorList>
    </citation>
    <scope>NUCLEOTIDE SEQUENCE [LARGE SCALE GENOMIC DNA]</scope>
    <source>
        <strain evidence="5">SGTM</strain>
    </source>
</reference>
<sequence length="82" mass="8412">MKAIQTVKLLGVAAVLALGVAGNASATTYVGSKYVVTGIGTGSGTWYKVPAVPEAETWAMMAVGLGLVGMRLRRKNKSDAAE</sequence>
<proteinExistence type="predicted"/>
<feature type="chain" id="PRO_5032552453" description="Ice-binding protein C-terminal domain-containing protein" evidence="2">
    <location>
        <begin position="27"/>
        <end position="82"/>
    </location>
</feature>
<name>A0A809SBY9_9PROT</name>
<dbReference type="InterPro" id="IPR013424">
    <property type="entry name" value="Ice-binding_C"/>
</dbReference>
<evidence type="ECO:0000313" key="4">
    <source>
        <dbReference type="EMBL" id="BBO99536.1"/>
    </source>
</evidence>
<evidence type="ECO:0000259" key="3">
    <source>
        <dbReference type="Pfam" id="PF07589"/>
    </source>
</evidence>
<dbReference type="Pfam" id="PF07589">
    <property type="entry name" value="PEP-CTERM"/>
    <property type="match status" value="1"/>
</dbReference>
<keyword evidence="1" id="KW-1133">Transmembrane helix</keyword>
<protein>
    <recommendedName>
        <fullName evidence="3">Ice-binding protein C-terminal domain-containing protein</fullName>
    </recommendedName>
</protein>
<keyword evidence="2" id="KW-0732">Signal</keyword>
<feature type="transmembrane region" description="Helical" evidence="1">
    <location>
        <begin position="50"/>
        <end position="68"/>
    </location>
</feature>
<evidence type="ECO:0000313" key="5">
    <source>
        <dbReference type="Proteomes" id="UP000463939"/>
    </source>
</evidence>
<keyword evidence="1" id="KW-0812">Transmembrane</keyword>
<organism evidence="4 5">
    <name type="scientific">Sulfuriferula nivalis</name>
    <dbReference type="NCBI Taxonomy" id="2675298"/>
    <lineage>
        <taxon>Bacteria</taxon>
        <taxon>Pseudomonadati</taxon>
        <taxon>Pseudomonadota</taxon>
        <taxon>Betaproteobacteria</taxon>
        <taxon>Nitrosomonadales</taxon>
        <taxon>Sulfuricellaceae</taxon>
        <taxon>Sulfuriferula</taxon>
    </lineage>
</organism>